<dbReference type="OrthoDB" id="214734at2157"/>
<dbReference type="RefSeq" id="WP_015409326.1">
    <property type="nucleotide sequence ID" value="NC_020388.1"/>
</dbReference>
<evidence type="ECO:0000313" key="1">
    <source>
        <dbReference type="EMBL" id="CCQ36527.1"/>
    </source>
</evidence>
<dbReference type="HOGENOM" id="CLU_109224_0_0_2"/>
<evidence type="ECO:0008006" key="3">
    <source>
        <dbReference type="Google" id="ProtNLM"/>
    </source>
</evidence>
<dbReference type="CDD" id="cd18701">
    <property type="entry name" value="PIN_VapC_like"/>
    <property type="match status" value="1"/>
</dbReference>
<proteinExistence type="predicted"/>
<dbReference type="Pfam" id="PF24109">
    <property type="entry name" value="DUF7384"/>
    <property type="match status" value="1"/>
</dbReference>
<accession>M1XQT4</accession>
<evidence type="ECO:0000313" key="2">
    <source>
        <dbReference type="Proteomes" id="UP000011867"/>
    </source>
</evidence>
<gene>
    <name evidence="1" type="ordered locus">Nmlp_2359</name>
</gene>
<dbReference type="eggNOG" id="arCOG06324">
    <property type="taxonomic scope" value="Archaea"/>
</dbReference>
<dbReference type="KEGG" id="nmo:Nmlp_2359"/>
<sequence>MSERHAPDPTRVVADADVLAADLLVGGAARDTMDVLRSHSWLELVATEPLLEATRGVVESLADRALADEWRAAVDDLAVVVEQPPDDRPVLAAAYRGNASQIVTFDERLRSAEAGATLRDHFEVSVRSPEAFLAVVDPAALYELAFEGSYPGPDREPR</sequence>
<reference evidence="1 2" key="1">
    <citation type="journal article" date="2013" name="Genome Announc.">
        <title>Genome of the haloarchaeon Natronomonas moolapensis, a neutrophilic member of a previously haloalkaliphilic genus.</title>
        <authorList>
            <person name="Dyall-Smith M.L."/>
            <person name="Pfeiffer F."/>
            <person name="Oberwinkler T."/>
            <person name="Klee K."/>
            <person name="Rampp M."/>
            <person name="Palm P."/>
            <person name="Gross K."/>
            <person name="Schuster S.C."/>
            <person name="Oesterhelt D."/>
        </authorList>
    </citation>
    <scope>NUCLEOTIDE SEQUENCE [LARGE SCALE GENOMIC DNA]</scope>
    <source>
        <strain evidence="2">DSM 18674 / JCM 14361 / 8.8.11</strain>
    </source>
</reference>
<dbReference type="GeneID" id="14652626"/>
<dbReference type="InterPro" id="IPR055808">
    <property type="entry name" value="DUF7384"/>
</dbReference>
<dbReference type="EMBL" id="HF582854">
    <property type="protein sequence ID" value="CCQ36527.1"/>
    <property type="molecule type" value="Genomic_DNA"/>
</dbReference>
<protein>
    <recommendedName>
        <fullName evidence="3">PIN domain-containing protein</fullName>
    </recommendedName>
</protein>
<organism evidence="1 2">
    <name type="scientific">Natronomonas moolapensis (strain DSM 18674 / CECT 7526 / JCM 14361 / 8.8.11)</name>
    <dbReference type="NCBI Taxonomy" id="268739"/>
    <lineage>
        <taxon>Archaea</taxon>
        <taxon>Methanobacteriati</taxon>
        <taxon>Methanobacteriota</taxon>
        <taxon>Stenosarchaea group</taxon>
        <taxon>Halobacteria</taxon>
        <taxon>Halobacteriales</taxon>
        <taxon>Natronomonadaceae</taxon>
        <taxon>Natronomonas</taxon>
    </lineage>
</organism>
<keyword evidence="2" id="KW-1185">Reference proteome</keyword>
<name>M1XQT4_NATM8</name>
<dbReference type="Proteomes" id="UP000011867">
    <property type="component" value="Chromosome"/>
</dbReference>
<dbReference type="AlphaFoldDB" id="M1XQT4"/>